<evidence type="ECO:0000256" key="4">
    <source>
        <dbReference type="ARBA" id="ARBA00023125"/>
    </source>
</evidence>
<dbReference type="InterPro" id="IPR016177">
    <property type="entry name" value="DNA-bd_dom_sf"/>
</dbReference>
<evidence type="ECO:0000256" key="1">
    <source>
        <dbReference type="ARBA" id="ARBA00004123"/>
    </source>
</evidence>
<evidence type="ECO:0000256" key="2">
    <source>
        <dbReference type="ARBA" id="ARBA00022821"/>
    </source>
</evidence>
<keyword evidence="5" id="KW-0804">Transcription</keyword>
<dbReference type="InterPro" id="IPR036955">
    <property type="entry name" value="AP2/ERF_dom_sf"/>
</dbReference>
<dbReference type="Gene3D" id="3.30.730.10">
    <property type="entry name" value="AP2/ERF domain"/>
    <property type="match status" value="1"/>
</dbReference>
<comment type="caution">
    <text evidence="9">The sequence shown here is derived from an EMBL/GenBank/DDBJ whole genome shotgun (WGS) entry which is preliminary data.</text>
</comment>
<name>A0A9P0ZFS4_CUSEU</name>
<evidence type="ECO:0000259" key="8">
    <source>
        <dbReference type="PROSITE" id="PS51032"/>
    </source>
</evidence>
<dbReference type="SUPFAM" id="SSF54171">
    <property type="entry name" value="DNA-binding domain"/>
    <property type="match status" value="1"/>
</dbReference>
<keyword evidence="2" id="KW-0611">Plant defense</keyword>
<evidence type="ECO:0000313" key="9">
    <source>
        <dbReference type="EMBL" id="CAH9101645.1"/>
    </source>
</evidence>
<protein>
    <recommendedName>
        <fullName evidence="8">AP2/ERF domain-containing protein</fullName>
    </recommendedName>
</protein>
<gene>
    <name evidence="9" type="ORF">CEURO_LOCUS15472</name>
</gene>
<dbReference type="Pfam" id="PF00847">
    <property type="entry name" value="AP2"/>
    <property type="match status" value="1"/>
</dbReference>
<feature type="region of interest" description="Disordered" evidence="7">
    <location>
        <begin position="1"/>
        <end position="26"/>
    </location>
</feature>
<keyword evidence="4" id="KW-0238">DNA-binding</keyword>
<organism evidence="9 10">
    <name type="scientific">Cuscuta europaea</name>
    <name type="common">European dodder</name>
    <dbReference type="NCBI Taxonomy" id="41803"/>
    <lineage>
        <taxon>Eukaryota</taxon>
        <taxon>Viridiplantae</taxon>
        <taxon>Streptophyta</taxon>
        <taxon>Embryophyta</taxon>
        <taxon>Tracheophyta</taxon>
        <taxon>Spermatophyta</taxon>
        <taxon>Magnoliopsida</taxon>
        <taxon>eudicotyledons</taxon>
        <taxon>Gunneridae</taxon>
        <taxon>Pentapetalae</taxon>
        <taxon>asterids</taxon>
        <taxon>lamiids</taxon>
        <taxon>Solanales</taxon>
        <taxon>Convolvulaceae</taxon>
        <taxon>Cuscuteae</taxon>
        <taxon>Cuscuta</taxon>
        <taxon>Cuscuta subgen. Cuscuta</taxon>
    </lineage>
</organism>
<evidence type="ECO:0000313" key="10">
    <source>
        <dbReference type="Proteomes" id="UP001152484"/>
    </source>
</evidence>
<evidence type="ECO:0000256" key="7">
    <source>
        <dbReference type="SAM" id="MobiDB-lite"/>
    </source>
</evidence>
<feature type="compositionally biased region" description="Low complexity" evidence="7">
    <location>
        <begin position="90"/>
        <end position="101"/>
    </location>
</feature>
<feature type="non-terminal residue" evidence="9">
    <location>
        <position position="101"/>
    </location>
</feature>
<dbReference type="FunFam" id="3.30.730.10:FF:000001">
    <property type="entry name" value="Ethylene-responsive transcription factor 2"/>
    <property type="match status" value="1"/>
</dbReference>
<dbReference type="GO" id="GO:0009873">
    <property type="term" value="P:ethylene-activated signaling pathway"/>
    <property type="evidence" value="ECO:0007669"/>
    <property type="project" value="InterPro"/>
</dbReference>
<dbReference type="GO" id="GO:0005634">
    <property type="term" value="C:nucleus"/>
    <property type="evidence" value="ECO:0007669"/>
    <property type="project" value="UniProtKB-SubCell"/>
</dbReference>
<keyword evidence="10" id="KW-1185">Reference proteome</keyword>
<dbReference type="PRINTS" id="PR00367">
    <property type="entry name" value="ETHRSPELEMNT"/>
</dbReference>
<accession>A0A9P0ZFS4</accession>
<feature type="region of interest" description="Disordered" evidence="7">
    <location>
        <begin position="73"/>
        <end position="101"/>
    </location>
</feature>
<dbReference type="CDD" id="cd00018">
    <property type="entry name" value="AP2"/>
    <property type="match status" value="1"/>
</dbReference>
<evidence type="ECO:0000256" key="5">
    <source>
        <dbReference type="ARBA" id="ARBA00023163"/>
    </source>
</evidence>
<dbReference type="InterPro" id="IPR044808">
    <property type="entry name" value="ERF_plant"/>
</dbReference>
<dbReference type="PANTHER" id="PTHR31190:SF421">
    <property type="entry name" value="ETHYLENE-RESPONSIVE TRANSCRIPTION FACTOR ERF110"/>
    <property type="match status" value="1"/>
</dbReference>
<sequence>MGKACDDDETGERRKGYRGVRQRPSGKWAAEIRNPHTEVRKWLGTFDTAEAAARAYDKKAFKYRGSRAKLNFPQDYFKSSSPLPPPPQQPATRRVPAPTAQ</sequence>
<dbReference type="Proteomes" id="UP001152484">
    <property type="component" value="Unassembled WGS sequence"/>
</dbReference>
<dbReference type="GO" id="GO:0006952">
    <property type="term" value="P:defense response"/>
    <property type="evidence" value="ECO:0007669"/>
    <property type="project" value="UniProtKB-KW"/>
</dbReference>
<dbReference type="SMART" id="SM00380">
    <property type="entry name" value="AP2"/>
    <property type="match status" value="1"/>
</dbReference>
<dbReference type="AlphaFoldDB" id="A0A9P0ZFS4"/>
<dbReference type="EMBL" id="CAMAPE010000038">
    <property type="protein sequence ID" value="CAH9101645.1"/>
    <property type="molecule type" value="Genomic_DNA"/>
</dbReference>
<comment type="subcellular location">
    <subcellularLocation>
        <location evidence="1">Nucleus</location>
    </subcellularLocation>
</comment>
<dbReference type="PROSITE" id="PS51032">
    <property type="entry name" value="AP2_ERF"/>
    <property type="match status" value="1"/>
</dbReference>
<proteinExistence type="predicted"/>
<feature type="domain" description="AP2/ERF" evidence="8">
    <location>
        <begin position="16"/>
        <end position="73"/>
    </location>
</feature>
<keyword evidence="6" id="KW-0539">Nucleus</keyword>
<evidence type="ECO:0000256" key="6">
    <source>
        <dbReference type="ARBA" id="ARBA00023242"/>
    </source>
</evidence>
<dbReference type="PANTHER" id="PTHR31190">
    <property type="entry name" value="DNA-BINDING DOMAIN"/>
    <property type="match status" value="1"/>
</dbReference>
<dbReference type="OrthoDB" id="1925932at2759"/>
<feature type="compositionally biased region" description="Acidic residues" evidence="7">
    <location>
        <begin position="1"/>
        <end position="10"/>
    </location>
</feature>
<reference evidence="9" key="1">
    <citation type="submission" date="2022-07" db="EMBL/GenBank/DDBJ databases">
        <authorList>
            <person name="Macas J."/>
            <person name="Novak P."/>
            <person name="Neumann P."/>
        </authorList>
    </citation>
    <scope>NUCLEOTIDE SEQUENCE</scope>
</reference>
<dbReference type="GO" id="GO:0003700">
    <property type="term" value="F:DNA-binding transcription factor activity"/>
    <property type="evidence" value="ECO:0007669"/>
    <property type="project" value="InterPro"/>
</dbReference>
<keyword evidence="3" id="KW-0805">Transcription regulation</keyword>
<dbReference type="GO" id="GO:0003677">
    <property type="term" value="F:DNA binding"/>
    <property type="evidence" value="ECO:0007669"/>
    <property type="project" value="UniProtKB-KW"/>
</dbReference>
<dbReference type="InterPro" id="IPR001471">
    <property type="entry name" value="AP2/ERF_dom"/>
</dbReference>
<evidence type="ECO:0000256" key="3">
    <source>
        <dbReference type="ARBA" id="ARBA00023015"/>
    </source>
</evidence>